<dbReference type="GO" id="GO:0005737">
    <property type="term" value="C:cytoplasm"/>
    <property type="evidence" value="ECO:0007669"/>
    <property type="project" value="TreeGrafter"/>
</dbReference>
<evidence type="ECO:0000256" key="18">
    <source>
        <dbReference type="PIRSR" id="PIRSR634016-4"/>
    </source>
</evidence>
<evidence type="ECO:0000256" key="10">
    <source>
        <dbReference type="ARBA" id="ARBA00022968"/>
    </source>
</evidence>
<dbReference type="GO" id="GO:0043171">
    <property type="term" value="P:peptide catabolic process"/>
    <property type="evidence" value="ECO:0007669"/>
    <property type="project" value="TreeGrafter"/>
</dbReference>
<dbReference type="CDD" id="cd09601">
    <property type="entry name" value="M1_APN-Q_like"/>
    <property type="match status" value="1"/>
</dbReference>
<dbReference type="InterPro" id="IPR045357">
    <property type="entry name" value="Aminopeptidase_N-like_N"/>
</dbReference>
<dbReference type="Proteomes" id="UP000515135">
    <property type="component" value="Unplaced"/>
</dbReference>
<protein>
    <recommendedName>
        <fullName evidence="19">Aminopeptidase</fullName>
        <ecNumber evidence="19">3.4.11.-</ecNumber>
    </recommendedName>
</protein>
<dbReference type="Pfam" id="PF17900">
    <property type="entry name" value="Peptidase_M1_N"/>
    <property type="match status" value="1"/>
</dbReference>
<evidence type="ECO:0000256" key="8">
    <source>
        <dbReference type="ARBA" id="ARBA00022801"/>
    </source>
</evidence>
<dbReference type="FunFam" id="2.60.40.1730:FF:000012">
    <property type="entry name" value="Aminopeptidase N"/>
    <property type="match status" value="1"/>
</dbReference>
<dbReference type="InterPro" id="IPR042097">
    <property type="entry name" value="Aminopeptidase_N-like_N_sf"/>
</dbReference>
<evidence type="ECO:0000256" key="6">
    <source>
        <dbReference type="ARBA" id="ARBA00022692"/>
    </source>
</evidence>
<feature type="domain" description="ERAP1-like C-terminal" evidence="21">
    <location>
        <begin position="612"/>
        <end position="933"/>
    </location>
</feature>
<dbReference type="Gene3D" id="1.25.50.20">
    <property type="match status" value="1"/>
</dbReference>
<evidence type="ECO:0000256" key="12">
    <source>
        <dbReference type="ARBA" id="ARBA00023049"/>
    </source>
</evidence>
<dbReference type="PANTHER" id="PTHR11533:SF301">
    <property type="entry name" value="AMINOPEPTIDASE"/>
    <property type="match status" value="1"/>
</dbReference>
<dbReference type="InterPro" id="IPR034016">
    <property type="entry name" value="M1_APN-typ"/>
</dbReference>
<dbReference type="KEGG" id="bbel:109468978"/>
<keyword evidence="13 19" id="KW-0472">Membrane</keyword>
<evidence type="ECO:0000313" key="23">
    <source>
        <dbReference type="Proteomes" id="UP000515135"/>
    </source>
</evidence>
<dbReference type="Gene3D" id="2.60.40.1910">
    <property type="match status" value="1"/>
</dbReference>
<keyword evidence="15" id="KW-0325">Glycoprotein</keyword>
<keyword evidence="8 19" id="KW-0378">Hydrolase</keyword>
<evidence type="ECO:0000256" key="14">
    <source>
        <dbReference type="ARBA" id="ARBA00023157"/>
    </source>
</evidence>
<dbReference type="InterPro" id="IPR014782">
    <property type="entry name" value="Peptidase_M1_dom"/>
</dbReference>
<organism evidence="23 24">
    <name type="scientific">Branchiostoma belcheri</name>
    <name type="common">Amphioxus</name>
    <dbReference type="NCBI Taxonomy" id="7741"/>
    <lineage>
        <taxon>Eukaryota</taxon>
        <taxon>Metazoa</taxon>
        <taxon>Chordata</taxon>
        <taxon>Cephalochordata</taxon>
        <taxon>Leptocardii</taxon>
        <taxon>Amphioxiformes</taxon>
        <taxon>Branchiostomatidae</taxon>
        <taxon>Branchiostoma</taxon>
    </lineage>
</organism>
<dbReference type="GO" id="GO:0005886">
    <property type="term" value="C:plasma membrane"/>
    <property type="evidence" value="ECO:0007669"/>
    <property type="project" value="UniProtKB-SubCell"/>
</dbReference>
<dbReference type="GO" id="GO:0006508">
    <property type="term" value="P:proteolysis"/>
    <property type="evidence" value="ECO:0007669"/>
    <property type="project" value="UniProtKB-KW"/>
</dbReference>
<dbReference type="InterPro" id="IPR050344">
    <property type="entry name" value="Peptidase_M1_aminopeptidases"/>
</dbReference>
<dbReference type="Gene3D" id="2.60.40.1730">
    <property type="entry name" value="tricorn interacting facor f3 domain"/>
    <property type="match status" value="1"/>
</dbReference>
<evidence type="ECO:0000256" key="15">
    <source>
        <dbReference type="ARBA" id="ARBA00023180"/>
    </source>
</evidence>
<evidence type="ECO:0000256" key="4">
    <source>
        <dbReference type="ARBA" id="ARBA00022475"/>
    </source>
</evidence>
<dbReference type="Pfam" id="PF01433">
    <property type="entry name" value="Peptidase_M1"/>
    <property type="match status" value="1"/>
</dbReference>
<evidence type="ECO:0000256" key="19">
    <source>
        <dbReference type="RuleBase" id="RU364040"/>
    </source>
</evidence>
<keyword evidence="4" id="KW-1003">Cell membrane</keyword>
<evidence type="ECO:0000259" key="20">
    <source>
        <dbReference type="Pfam" id="PF01433"/>
    </source>
</evidence>
<evidence type="ECO:0000313" key="24">
    <source>
        <dbReference type="RefSeq" id="XP_019622918.1"/>
    </source>
</evidence>
<keyword evidence="12 19" id="KW-0482">Metalloprotease</keyword>
<comment type="similarity">
    <text evidence="3 19">Belongs to the peptidase M1 family.</text>
</comment>
<dbReference type="InterPro" id="IPR001930">
    <property type="entry name" value="Peptidase_M1"/>
</dbReference>
<keyword evidence="10" id="KW-0735">Signal-anchor</keyword>
<keyword evidence="19" id="KW-0031">Aminopeptidase</keyword>
<keyword evidence="5 19" id="KW-0645">Protease</keyword>
<keyword evidence="14" id="KW-1015">Disulfide bond</keyword>
<keyword evidence="11 19" id="KW-1133">Transmembrane helix</keyword>
<dbReference type="RefSeq" id="XP_019622918.1">
    <property type="nucleotide sequence ID" value="XM_019767359.1"/>
</dbReference>
<sequence length="954" mass="107995">MEKGCVLSKSAAVLLGVFFVVVVVAVGLLAGLVGRETCEVEKESGSAAVSVVPTDGAATPTPYPPGPWDNVRLPLSLQPETYDVLLKIDLENFVFSGHVEILMLCNSSATEVIIHSNKLNISKVTFTDDDGSTRDITDFWFHMPNQFLVVPTGKALREGQMYKLYVEFVGPLKDDLAGLYLSQYAGPNGDPIYLATTQMQPTDARKAFPCFDEPAFKANFTTTIVHKSGLSALSNMPIIRNETNQPEVGWTKAVFQPTVRMPTYLLAFIVCDFGYIELTTENGHTLRVWGRKEAIDSGAAAYALDIGNRSLTYLEQYYDVGYPLPKSDMVAVPDFAAGAMENWGLIIYRETALLYNPATDAQSNKKRVATVVVHELAHQWFGNLVTNQWWDDLWLNEGFATYVESFGTGVVEPTWQMKDQFVIDDLQSVFQPDGLGNSHPIYVPVNHPDEINEIFDAISYAKGGSLIYMMVDFLGENTFRKGLTLYLNALAYRNAFHDDLWRYLTEGAKLDNKDGDLPGNNVKTVMDTWTLQMGYPVLSVVTSGNQYAVTQKHFLYDYTANVTDKYGDLGYKWHVPLTYSQGTANLNTPLRQWMAPDDETVTLQSVSPNANWILVNIDQKNYYRVNYDADNWNKLKDALMANHMVFKKTDRAGLIDNTFSFARSGDLNITVALDMTKYLAAELDYVPWSAAVGSLAYLTIMLERSKVYGMFKDYYMTRVQNLYEHYGWADQMDDQLNTFAQVTAIGRYCRLGNETCIDEAKRKFDQWKSEADPDTNNPIEADFKTSVYCNAVRYGKVDDYDFVWDRYRYSTNAAEQSKLLLALGCNREPWILSRHLDRCLNSKEVRRQDIRSCIQYVMQNEYGRSLGWDFVRAKWTELQETLGGFSSLSRLIATASEAFNTEFQLQELIDFAAKHPNAGSATRAIEQAIEKTKANIRWMNDNEEVIYNWLQQNM</sequence>
<dbReference type="EC" id="3.4.11.-" evidence="19"/>
<dbReference type="Pfam" id="PF11838">
    <property type="entry name" value="ERAP1_C"/>
    <property type="match status" value="1"/>
</dbReference>
<evidence type="ECO:0000256" key="7">
    <source>
        <dbReference type="ARBA" id="ARBA00022723"/>
    </source>
</evidence>
<accession>A0A6P4YEN1</accession>
<dbReference type="GO" id="GO:0042277">
    <property type="term" value="F:peptide binding"/>
    <property type="evidence" value="ECO:0007669"/>
    <property type="project" value="TreeGrafter"/>
</dbReference>
<dbReference type="FunFam" id="1.25.50.20:FF:000001">
    <property type="entry name" value="Aminopeptidase"/>
    <property type="match status" value="1"/>
</dbReference>
<dbReference type="FunFam" id="1.10.390.10:FF:000016">
    <property type="entry name" value="Glutamyl aminopeptidase"/>
    <property type="match status" value="1"/>
</dbReference>
<keyword evidence="6 19" id="KW-0812">Transmembrane</keyword>
<feature type="binding site" evidence="17">
    <location>
        <position position="378"/>
    </location>
    <ligand>
        <name>Zn(2+)</name>
        <dbReference type="ChEBI" id="CHEBI:29105"/>
        <note>catalytic</note>
    </ligand>
</feature>
<feature type="domain" description="Peptidase M1 membrane alanine aminopeptidase" evidence="20">
    <location>
        <begin position="302"/>
        <end position="529"/>
    </location>
</feature>
<evidence type="ECO:0000256" key="1">
    <source>
        <dbReference type="ARBA" id="ARBA00004236"/>
    </source>
</evidence>
<name>A0A6P4YEN1_BRABE</name>
<evidence type="ECO:0000256" key="13">
    <source>
        <dbReference type="ARBA" id="ARBA00023136"/>
    </source>
</evidence>
<keyword evidence="7 17" id="KW-0479">Metal-binding</keyword>
<evidence type="ECO:0000256" key="5">
    <source>
        <dbReference type="ARBA" id="ARBA00022670"/>
    </source>
</evidence>
<feature type="binding site" evidence="17">
    <location>
        <position position="397"/>
    </location>
    <ligand>
        <name>Zn(2+)</name>
        <dbReference type="ChEBI" id="CHEBI:29105"/>
        <note>catalytic</note>
    </ligand>
</feature>
<reference evidence="24" key="1">
    <citation type="submission" date="2025-08" db="UniProtKB">
        <authorList>
            <consortium name="RefSeq"/>
        </authorList>
    </citation>
    <scope>IDENTIFICATION</scope>
    <source>
        <tissue evidence="24">Gonad</tissue>
    </source>
</reference>
<feature type="site" description="Transition state stabilizer" evidence="18">
    <location>
        <position position="460"/>
    </location>
</feature>
<evidence type="ECO:0000259" key="21">
    <source>
        <dbReference type="Pfam" id="PF11838"/>
    </source>
</evidence>
<proteinExistence type="inferred from homology"/>
<gene>
    <name evidence="24" type="primary">LOC109468978</name>
</gene>
<feature type="binding site" evidence="17">
    <location>
        <position position="374"/>
    </location>
    <ligand>
        <name>Zn(2+)</name>
        <dbReference type="ChEBI" id="CHEBI:29105"/>
        <note>catalytic</note>
    </ligand>
</feature>
<feature type="active site" description="Proton acceptor" evidence="16">
    <location>
        <position position="375"/>
    </location>
</feature>
<dbReference type="GeneID" id="109468978"/>
<dbReference type="FunFam" id="2.60.40.1910:FF:000006">
    <property type="entry name" value="Aminopeptidase"/>
    <property type="match status" value="1"/>
</dbReference>
<evidence type="ECO:0000256" key="11">
    <source>
        <dbReference type="ARBA" id="ARBA00022989"/>
    </source>
</evidence>
<dbReference type="PRINTS" id="PR00756">
    <property type="entry name" value="ALADIPTASE"/>
</dbReference>
<dbReference type="SUPFAM" id="SSF63737">
    <property type="entry name" value="Leukotriene A4 hydrolase N-terminal domain"/>
    <property type="match status" value="1"/>
</dbReference>
<dbReference type="AlphaFoldDB" id="A0A6P4YEN1"/>
<dbReference type="OrthoDB" id="510539at2759"/>
<evidence type="ECO:0000256" key="3">
    <source>
        <dbReference type="ARBA" id="ARBA00010136"/>
    </source>
</evidence>
<comment type="cofactor">
    <cofactor evidence="17 19">
        <name>Zn(2+)</name>
        <dbReference type="ChEBI" id="CHEBI:29105"/>
    </cofactor>
    <text evidence="17 19">Binds 1 zinc ion per subunit.</text>
</comment>
<feature type="transmembrane region" description="Helical" evidence="19">
    <location>
        <begin position="12"/>
        <end position="34"/>
    </location>
</feature>
<feature type="domain" description="Aminopeptidase N-like N-terminal" evidence="22">
    <location>
        <begin position="78"/>
        <end position="265"/>
    </location>
</feature>
<dbReference type="SUPFAM" id="SSF55486">
    <property type="entry name" value="Metalloproteases ('zincins'), catalytic domain"/>
    <property type="match status" value="1"/>
</dbReference>
<evidence type="ECO:0000256" key="16">
    <source>
        <dbReference type="PIRSR" id="PIRSR634016-1"/>
    </source>
</evidence>
<dbReference type="Gene3D" id="1.10.390.10">
    <property type="entry name" value="Neutral Protease Domain 2"/>
    <property type="match status" value="1"/>
</dbReference>
<comment type="subcellular location">
    <subcellularLocation>
        <location evidence="1">Cell membrane</location>
    </subcellularLocation>
    <subcellularLocation>
        <location evidence="2">Membrane</location>
        <topology evidence="2">Single-pass type II membrane protein</topology>
    </subcellularLocation>
</comment>
<dbReference type="GO" id="GO:0008270">
    <property type="term" value="F:zinc ion binding"/>
    <property type="evidence" value="ECO:0007669"/>
    <property type="project" value="UniProtKB-UniRule"/>
</dbReference>
<dbReference type="InterPro" id="IPR027268">
    <property type="entry name" value="Peptidase_M4/M1_CTD_sf"/>
</dbReference>
<evidence type="ECO:0000256" key="17">
    <source>
        <dbReference type="PIRSR" id="PIRSR634016-3"/>
    </source>
</evidence>
<evidence type="ECO:0000256" key="2">
    <source>
        <dbReference type="ARBA" id="ARBA00004606"/>
    </source>
</evidence>
<evidence type="ECO:0000259" key="22">
    <source>
        <dbReference type="Pfam" id="PF17900"/>
    </source>
</evidence>
<dbReference type="GO" id="GO:0070006">
    <property type="term" value="F:metalloaminopeptidase activity"/>
    <property type="evidence" value="ECO:0007669"/>
    <property type="project" value="TreeGrafter"/>
</dbReference>
<dbReference type="GO" id="GO:0005615">
    <property type="term" value="C:extracellular space"/>
    <property type="evidence" value="ECO:0007669"/>
    <property type="project" value="TreeGrafter"/>
</dbReference>
<keyword evidence="23" id="KW-1185">Reference proteome</keyword>
<dbReference type="InterPro" id="IPR024571">
    <property type="entry name" value="ERAP1-like_C_dom"/>
</dbReference>
<evidence type="ECO:0000256" key="9">
    <source>
        <dbReference type="ARBA" id="ARBA00022833"/>
    </source>
</evidence>
<dbReference type="PANTHER" id="PTHR11533">
    <property type="entry name" value="PROTEASE M1 ZINC METALLOPROTEASE"/>
    <property type="match status" value="1"/>
</dbReference>
<keyword evidence="9 17" id="KW-0862">Zinc</keyword>